<reference evidence="2 3" key="1">
    <citation type="journal article" date="2016" name="Nat. Commun.">
        <title>Thousands of microbial genomes shed light on interconnected biogeochemical processes in an aquifer system.</title>
        <authorList>
            <person name="Anantharaman K."/>
            <person name="Brown C.T."/>
            <person name="Hug L.A."/>
            <person name="Sharon I."/>
            <person name="Castelle C.J."/>
            <person name="Probst A.J."/>
            <person name="Thomas B.C."/>
            <person name="Singh A."/>
            <person name="Wilkins M.J."/>
            <person name="Karaoz U."/>
            <person name="Brodie E.L."/>
            <person name="Williams K.H."/>
            <person name="Hubbard S.S."/>
            <person name="Banfield J.F."/>
        </authorList>
    </citation>
    <scope>NUCLEOTIDE SEQUENCE [LARGE SCALE GENOMIC DNA]</scope>
</reference>
<dbReference type="SUPFAM" id="SSF53383">
    <property type="entry name" value="PLP-dependent transferases"/>
    <property type="match status" value="1"/>
</dbReference>
<dbReference type="Proteomes" id="UP000177208">
    <property type="component" value="Unassembled WGS sequence"/>
</dbReference>
<dbReference type="InterPro" id="IPR015424">
    <property type="entry name" value="PyrdxlP-dep_Trfase"/>
</dbReference>
<evidence type="ECO:0000313" key="3">
    <source>
        <dbReference type="Proteomes" id="UP000177208"/>
    </source>
</evidence>
<dbReference type="GO" id="GO:0000271">
    <property type="term" value="P:polysaccharide biosynthetic process"/>
    <property type="evidence" value="ECO:0007669"/>
    <property type="project" value="TreeGrafter"/>
</dbReference>
<evidence type="ECO:0000313" key="2">
    <source>
        <dbReference type="EMBL" id="OGK15085.1"/>
    </source>
</evidence>
<dbReference type="EMBL" id="MFZG01000041">
    <property type="protein sequence ID" value="OGK15085.1"/>
    <property type="molecule type" value="Genomic_DNA"/>
</dbReference>
<dbReference type="InterPro" id="IPR015422">
    <property type="entry name" value="PyrdxlP-dep_Trfase_small"/>
</dbReference>
<dbReference type="InterPro" id="IPR000653">
    <property type="entry name" value="DegT/StrS_aminotransferase"/>
</dbReference>
<gene>
    <name evidence="2" type="ORF">A2774_01385</name>
</gene>
<protein>
    <recommendedName>
        <fullName evidence="4">DegT/DnrJ/EryC1/StrS aminotransferase</fullName>
    </recommendedName>
</protein>
<sequence length="443" mass="50962">MIFTDFAPNESWDDALLSLRLLFQPWRWKNGNEKELVKQKILTLFNISRLKFNVSLFLTGRSALYNLLKSFNLPKGSEVLVQAFTCEAVVLPIIQLGLKPVYIDIESETYSIYFNKLTSKLVNRLTKVLILQHTFGLTPKYRKDILRLAQEKGLIVIEDLAHGFNPSIFKPSGFDKIRSQQTLRVNNKFFHFYLFSFGRSKLLSSVFGGAIISSPVKSPSYQAGEKGEVLNGTMRLWKNPAYPSYFFIFRCLLYKPLTMLIKSTYDIYLGKILHYFVNRFGILIPEVTQQEKKGQFNSLFNKAYPNALSILLLHQLNKFDRIQKQRRKISGFYFRHFGKRVKRAGSESNNDSGGSRSDGGLIRFPLLIRNRDKVLLKAAKQNIFLGKWYNQAVAPKDLDLDRVEYKAGSCPVAEDICKKIINLPTNISQNEAERVVRILNDVI</sequence>
<organism evidence="2 3">
    <name type="scientific">Candidatus Roizmanbacteria bacterium RIFCSPHIGHO2_01_FULL_39_12c</name>
    <dbReference type="NCBI Taxonomy" id="1802031"/>
    <lineage>
        <taxon>Bacteria</taxon>
        <taxon>Candidatus Roizmaniibacteriota</taxon>
    </lineage>
</organism>
<dbReference type="Pfam" id="PF01041">
    <property type="entry name" value="DegT_DnrJ_EryC1"/>
    <property type="match status" value="2"/>
</dbReference>
<dbReference type="GO" id="GO:0008483">
    <property type="term" value="F:transaminase activity"/>
    <property type="evidence" value="ECO:0007669"/>
    <property type="project" value="TreeGrafter"/>
</dbReference>
<dbReference type="GO" id="GO:0030170">
    <property type="term" value="F:pyridoxal phosphate binding"/>
    <property type="evidence" value="ECO:0007669"/>
    <property type="project" value="TreeGrafter"/>
</dbReference>
<proteinExistence type="inferred from homology"/>
<dbReference type="Gene3D" id="3.90.1150.10">
    <property type="entry name" value="Aspartate Aminotransferase, domain 1"/>
    <property type="match status" value="1"/>
</dbReference>
<keyword evidence="1" id="KW-0663">Pyridoxal phosphate</keyword>
<evidence type="ECO:0000256" key="1">
    <source>
        <dbReference type="RuleBase" id="RU004508"/>
    </source>
</evidence>
<dbReference type="InterPro" id="IPR015421">
    <property type="entry name" value="PyrdxlP-dep_Trfase_major"/>
</dbReference>
<dbReference type="AlphaFoldDB" id="A0A1F7G8M8"/>
<comment type="caution">
    <text evidence="2">The sequence shown here is derived from an EMBL/GenBank/DDBJ whole genome shotgun (WGS) entry which is preliminary data.</text>
</comment>
<dbReference type="Gene3D" id="3.40.640.10">
    <property type="entry name" value="Type I PLP-dependent aspartate aminotransferase-like (Major domain)"/>
    <property type="match status" value="1"/>
</dbReference>
<evidence type="ECO:0008006" key="4">
    <source>
        <dbReference type="Google" id="ProtNLM"/>
    </source>
</evidence>
<name>A0A1F7G8M8_9BACT</name>
<dbReference type="PANTHER" id="PTHR30244:SF34">
    <property type="entry name" value="DTDP-4-AMINO-4,6-DIDEOXYGALACTOSE TRANSAMINASE"/>
    <property type="match status" value="1"/>
</dbReference>
<comment type="similarity">
    <text evidence="1">Belongs to the DegT/DnrJ/EryC1 family.</text>
</comment>
<dbReference type="PANTHER" id="PTHR30244">
    <property type="entry name" value="TRANSAMINASE"/>
    <property type="match status" value="1"/>
</dbReference>
<accession>A0A1F7G8M8</accession>